<comment type="caution">
    <text evidence="4">The sequence shown here is derived from an EMBL/GenBank/DDBJ whole genome shotgun (WGS) entry which is preliminary data.</text>
</comment>
<evidence type="ECO:0000313" key="4">
    <source>
        <dbReference type="EMBL" id="TJW11544.1"/>
    </source>
</evidence>
<dbReference type="AlphaFoldDB" id="A0A4T9T936"/>
<sequence length="213" mass="24702">MSIKQGIYARYVKRVLDFSLSLLILLLFWWVLVIVAILVRVKLGSPVIFKQPRPGKDGRIFDIYKFRTMTDERDEHGNLLPDLQRLTPFGRKLRDFSIDELPEILNVVRGDMALVGPRPLLVEYLELYDDRQRHRHDVRPGITGFAQTHGRNAATWEDRFEMDVSYVERISFPLDLRILVDTVLVVVSRKDVDSAEASARTITMDTFKGSNRE</sequence>
<name>A0A4T9T936_9ACTN</name>
<evidence type="ECO:0000259" key="3">
    <source>
        <dbReference type="Pfam" id="PF02397"/>
    </source>
</evidence>
<dbReference type="Pfam" id="PF02397">
    <property type="entry name" value="Bac_transf"/>
    <property type="match status" value="1"/>
</dbReference>
<accession>A0A4T9T936</accession>
<dbReference type="PANTHER" id="PTHR30576">
    <property type="entry name" value="COLANIC BIOSYNTHESIS UDP-GLUCOSE LIPID CARRIER TRANSFERASE"/>
    <property type="match status" value="1"/>
</dbReference>
<evidence type="ECO:0000313" key="5">
    <source>
        <dbReference type="Proteomes" id="UP000309454"/>
    </source>
</evidence>
<dbReference type="InterPro" id="IPR003362">
    <property type="entry name" value="Bact_transf"/>
</dbReference>
<reference evidence="4 5" key="1">
    <citation type="submission" date="2019-04" db="EMBL/GenBank/DDBJ databases">
        <title>Microbes associate with the intestines of laboratory mice.</title>
        <authorList>
            <person name="Navarre W."/>
            <person name="Wong E."/>
            <person name="Huang K.C."/>
            <person name="Tropini C."/>
            <person name="Ng K."/>
            <person name="Yu B."/>
        </authorList>
    </citation>
    <scope>NUCLEOTIDE SEQUENCE [LARGE SCALE GENOMIC DNA]</scope>
    <source>
        <strain evidence="4 5">NM48_B13</strain>
    </source>
</reference>
<proteinExistence type="inferred from homology"/>
<dbReference type="Proteomes" id="UP000309454">
    <property type="component" value="Unassembled WGS sequence"/>
</dbReference>
<evidence type="ECO:0000256" key="2">
    <source>
        <dbReference type="SAM" id="Phobius"/>
    </source>
</evidence>
<keyword evidence="5" id="KW-1185">Reference proteome</keyword>
<keyword evidence="2" id="KW-0472">Membrane</keyword>
<dbReference type="EMBL" id="SSTM01000002">
    <property type="protein sequence ID" value="TJW11544.1"/>
    <property type="molecule type" value="Genomic_DNA"/>
</dbReference>
<keyword evidence="4" id="KW-0808">Transferase</keyword>
<organism evidence="4 5">
    <name type="scientific">Parvibacter caecicola</name>
    <dbReference type="NCBI Taxonomy" id="747645"/>
    <lineage>
        <taxon>Bacteria</taxon>
        <taxon>Bacillati</taxon>
        <taxon>Actinomycetota</taxon>
        <taxon>Coriobacteriia</taxon>
        <taxon>Coriobacteriales</taxon>
        <taxon>Coriobacteriaceae</taxon>
        <taxon>Parvibacter</taxon>
    </lineage>
</organism>
<feature type="domain" description="Bacterial sugar transferase" evidence="3">
    <location>
        <begin position="13"/>
        <end position="187"/>
    </location>
</feature>
<keyword evidence="2" id="KW-0812">Transmembrane</keyword>
<feature type="transmembrane region" description="Helical" evidence="2">
    <location>
        <begin position="20"/>
        <end position="41"/>
    </location>
</feature>
<dbReference type="PANTHER" id="PTHR30576:SF8">
    <property type="entry name" value="UNDECAPRENYL-PHOSPHATE GALACTOSE PHOSPHOTRANSFERASE"/>
    <property type="match status" value="1"/>
</dbReference>
<evidence type="ECO:0000256" key="1">
    <source>
        <dbReference type="ARBA" id="ARBA00006464"/>
    </source>
</evidence>
<dbReference type="OrthoDB" id="9808602at2"/>
<keyword evidence="2" id="KW-1133">Transmembrane helix</keyword>
<comment type="similarity">
    <text evidence="1">Belongs to the bacterial sugar transferase family.</text>
</comment>
<protein>
    <submittedName>
        <fullName evidence="4">Sugar transferase</fullName>
    </submittedName>
</protein>
<gene>
    <name evidence="4" type="ORF">E5982_03845</name>
</gene>
<dbReference type="GO" id="GO:0016780">
    <property type="term" value="F:phosphotransferase activity, for other substituted phosphate groups"/>
    <property type="evidence" value="ECO:0007669"/>
    <property type="project" value="TreeGrafter"/>
</dbReference>